<evidence type="ECO:0000256" key="11">
    <source>
        <dbReference type="RuleBase" id="RU000659"/>
    </source>
</evidence>
<dbReference type="InterPro" id="IPR002143">
    <property type="entry name" value="Ribosomal_uL1"/>
</dbReference>
<dbReference type="Gene3D" id="3.40.50.790">
    <property type="match status" value="1"/>
</dbReference>
<dbReference type="GO" id="GO:0006412">
    <property type="term" value="P:translation"/>
    <property type="evidence" value="ECO:0007669"/>
    <property type="project" value="UniProtKB-UniRule"/>
</dbReference>
<dbReference type="Gene3D" id="3.30.190.20">
    <property type="match status" value="1"/>
</dbReference>
<dbReference type="GO" id="GO:0000049">
    <property type="term" value="F:tRNA binding"/>
    <property type="evidence" value="ECO:0007669"/>
    <property type="project" value="UniProtKB-KW"/>
</dbReference>
<accession>A0A7C2B608</accession>
<dbReference type="InterPro" id="IPR023674">
    <property type="entry name" value="Ribosomal_uL1-like"/>
</dbReference>
<dbReference type="EMBL" id="DSJL01000009">
    <property type="protein sequence ID" value="HEF64923.1"/>
    <property type="molecule type" value="Genomic_DNA"/>
</dbReference>
<sequence>MPKHGKKYLEALKLIDVTRRYPPKEAVALVKQVAHADFDESIDLHIKLNIDPRQADQNVRGTVTLPHGTGRTPRVLVFAVGEAARIAAEAGADYVGVDDLIRQIEGGWLEFDAAIAMADQMGKVGPLGRILGRRGLMPNPRTGTVVRNPEDLPAVIREIKGGRVEFRNDRTGNIHIQIGRKSFTEQQLLENLYVAVDAIARARPPAVKGQFIRSMTIAPTMGPGIPLDVATTLEEARAFVK</sequence>
<dbReference type="GO" id="GO:0015934">
    <property type="term" value="C:large ribosomal subunit"/>
    <property type="evidence" value="ECO:0007669"/>
    <property type="project" value="InterPro"/>
</dbReference>
<evidence type="ECO:0000256" key="5">
    <source>
        <dbReference type="ARBA" id="ARBA00022845"/>
    </source>
</evidence>
<dbReference type="Pfam" id="PF00687">
    <property type="entry name" value="Ribosomal_L1"/>
    <property type="match status" value="1"/>
</dbReference>
<keyword evidence="2 10" id="KW-0678">Repressor</keyword>
<keyword evidence="4 10" id="KW-0699">rRNA-binding</keyword>
<proteinExistence type="inferred from homology"/>
<comment type="subunit">
    <text evidence="10">Part of the 50S ribosomal subunit.</text>
</comment>
<dbReference type="InterPro" id="IPR005878">
    <property type="entry name" value="Ribosom_uL1_bac-type"/>
</dbReference>
<gene>
    <name evidence="10" type="primary">rplA</name>
    <name evidence="12" type="ORF">ENP47_04920</name>
</gene>
<evidence type="ECO:0000256" key="6">
    <source>
        <dbReference type="ARBA" id="ARBA00022884"/>
    </source>
</evidence>
<keyword evidence="5 10" id="KW-0810">Translation regulation</keyword>
<dbReference type="PROSITE" id="PS01199">
    <property type="entry name" value="RIBOSOMAL_L1"/>
    <property type="match status" value="1"/>
</dbReference>
<name>A0A7C2B608_THERO</name>
<dbReference type="GO" id="GO:0006417">
    <property type="term" value="P:regulation of translation"/>
    <property type="evidence" value="ECO:0007669"/>
    <property type="project" value="UniProtKB-KW"/>
</dbReference>
<protein>
    <recommendedName>
        <fullName evidence="9 10">Large ribosomal subunit protein uL1</fullName>
    </recommendedName>
</protein>
<keyword evidence="7 10" id="KW-0689">Ribosomal protein</keyword>
<dbReference type="InterPro" id="IPR028364">
    <property type="entry name" value="Ribosomal_uL1/biogenesis"/>
</dbReference>
<evidence type="ECO:0000256" key="3">
    <source>
        <dbReference type="ARBA" id="ARBA00022555"/>
    </source>
</evidence>
<evidence type="ECO:0000256" key="10">
    <source>
        <dbReference type="HAMAP-Rule" id="MF_01318"/>
    </source>
</evidence>
<evidence type="ECO:0000256" key="2">
    <source>
        <dbReference type="ARBA" id="ARBA00022491"/>
    </source>
</evidence>
<dbReference type="HAMAP" id="MF_01318_B">
    <property type="entry name" value="Ribosomal_uL1_B"/>
    <property type="match status" value="1"/>
</dbReference>
<dbReference type="NCBIfam" id="TIGR01169">
    <property type="entry name" value="rplA_bact"/>
    <property type="match status" value="1"/>
</dbReference>
<dbReference type="InterPro" id="IPR016095">
    <property type="entry name" value="Ribosomal_uL1_3-a/b-sand"/>
</dbReference>
<dbReference type="CDD" id="cd00403">
    <property type="entry name" value="Ribosomal_L1"/>
    <property type="match status" value="1"/>
</dbReference>
<dbReference type="SUPFAM" id="SSF56808">
    <property type="entry name" value="Ribosomal protein L1"/>
    <property type="match status" value="1"/>
</dbReference>
<evidence type="ECO:0000256" key="7">
    <source>
        <dbReference type="ARBA" id="ARBA00022980"/>
    </source>
</evidence>
<keyword evidence="6 10" id="KW-0694">RNA-binding</keyword>
<comment type="function">
    <text evidence="10">Binds directly to 23S rRNA. The L1 stalk is quite mobile in the ribosome, and is involved in E site tRNA release.</text>
</comment>
<evidence type="ECO:0000256" key="9">
    <source>
        <dbReference type="ARBA" id="ARBA00035241"/>
    </source>
</evidence>
<dbReference type="PANTHER" id="PTHR36427:SF3">
    <property type="entry name" value="LARGE RIBOSOMAL SUBUNIT PROTEIN UL1M"/>
    <property type="match status" value="1"/>
</dbReference>
<evidence type="ECO:0000256" key="4">
    <source>
        <dbReference type="ARBA" id="ARBA00022730"/>
    </source>
</evidence>
<comment type="similarity">
    <text evidence="1 10 11">Belongs to the universal ribosomal protein uL1 family.</text>
</comment>
<evidence type="ECO:0000313" key="12">
    <source>
        <dbReference type="EMBL" id="HEF64923.1"/>
    </source>
</evidence>
<reference evidence="12" key="1">
    <citation type="journal article" date="2020" name="mSystems">
        <title>Genome- and Community-Level Interaction Insights into Carbon Utilization and Element Cycling Functions of Hydrothermarchaeota in Hydrothermal Sediment.</title>
        <authorList>
            <person name="Zhou Z."/>
            <person name="Liu Y."/>
            <person name="Xu W."/>
            <person name="Pan J."/>
            <person name="Luo Z.H."/>
            <person name="Li M."/>
        </authorList>
    </citation>
    <scope>NUCLEOTIDE SEQUENCE [LARGE SCALE GENOMIC DNA]</scope>
    <source>
        <strain evidence="12">SpSt-222</strain>
    </source>
</reference>
<evidence type="ECO:0000256" key="1">
    <source>
        <dbReference type="ARBA" id="ARBA00010531"/>
    </source>
</evidence>
<evidence type="ECO:0000256" key="8">
    <source>
        <dbReference type="ARBA" id="ARBA00023274"/>
    </source>
</evidence>
<dbReference type="FunFam" id="3.40.50.790:FF:000001">
    <property type="entry name" value="50S ribosomal protein L1"/>
    <property type="match status" value="1"/>
</dbReference>
<comment type="caution">
    <text evidence="12">The sequence shown here is derived from an EMBL/GenBank/DDBJ whole genome shotgun (WGS) entry which is preliminary data.</text>
</comment>
<dbReference type="InterPro" id="IPR023673">
    <property type="entry name" value="Ribosomal_uL1_CS"/>
</dbReference>
<keyword evidence="3 10" id="KW-0820">tRNA-binding</keyword>
<dbReference type="PANTHER" id="PTHR36427">
    <property type="entry name" value="54S RIBOSOMAL PROTEIN L1, MITOCHONDRIAL"/>
    <property type="match status" value="1"/>
</dbReference>
<keyword evidence="8 10" id="KW-0687">Ribonucleoprotein</keyword>
<comment type="function">
    <text evidence="10">Protein L1 is also a translational repressor protein, it controls the translation of the L11 operon by binding to its mRNA.</text>
</comment>
<dbReference type="GO" id="GO:0003735">
    <property type="term" value="F:structural constituent of ribosome"/>
    <property type="evidence" value="ECO:0007669"/>
    <property type="project" value="InterPro"/>
</dbReference>
<dbReference type="AlphaFoldDB" id="A0A7C2B608"/>
<organism evidence="12">
    <name type="scientific">Thermomicrobium roseum</name>
    <dbReference type="NCBI Taxonomy" id="500"/>
    <lineage>
        <taxon>Bacteria</taxon>
        <taxon>Pseudomonadati</taxon>
        <taxon>Thermomicrobiota</taxon>
        <taxon>Thermomicrobia</taxon>
        <taxon>Thermomicrobiales</taxon>
        <taxon>Thermomicrobiaceae</taxon>
        <taxon>Thermomicrobium</taxon>
    </lineage>
</organism>
<dbReference type="GO" id="GO:0019843">
    <property type="term" value="F:rRNA binding"/>
    <property type="evidence" value="ECO:0007669"/>
    <property type="project" value="UniProtKB-UniRule"/>
</dbReference>
<dbReference type="PIRSF" id="PIRSF002155">
    <property type="entry name" value="Ribosomal_L1"/>
    <property type="match status" value="1"/>
</dbReference>